<name>A0ABR2B3Z0_9ROSI</name>
<evidence type="ECO:0000313" key="1">
    <source>
        <dbReference type="EMBL" id="KAK8501518.1"/>
    </source>
</evidence>
<comment type="caution">
    <text evidence="1">The sequence shown here is derived from an EMBL/GenBank/DDBJ whole genome shotgun (WGS) entry which is preliminary data.</text>
</comment>
<accession>A0ABR2B3Z0</accession>
<protein>
    <submittedName>
        <fullName evidence="1">Uncharacterized protein</fullName>
    </submittedName>
</protein>
<keyword evidence="2" id="KW-1185">Reference proteome</keyword>
<proteinExistence type="predicted"/>
<organism evidence="1 2">
    <name type="scientific">Hibiscus sabdariffa</name>
    <name type="common">roselle</name>
    <dbReference type="NCBI Taxonomy" id="183260"/>
    <lineage>
        <taxon>Eukaryota</taxon>
        <taxon>Viridiplantae</taxon>
        <taxon>Streptophyta</taxon>
        <taxon>Embryophyta</taxon>
        <taxon>Tracheophyta</taxon>
        <taxon>Spermatophyta</taxon>
        <taxon>Magnoliopsida</taxon>
        <taxon>eudicotyledons</taxon>
        <taxon>Gunneridae</taxon>
        <taxon>Pentapetalae</taxon>
        <taxon>rosids</taxon>
        <taxon>malvids</taxon>
        <taxon>Malvales</taxon>
        <taxon>Malvaceae</taxon>
        <taxon>Malvoideae</taxon>
        <taxon>Hibiscus</taxon>
    </lineage>
</organism>
<sequence length="120" mass="13498">MVADSRLPLQSGNKANIIFQNLPKEEPIRTHLLRPNTIKQHAQNDEMIHREIKCVPGLYKILVNAADNKQRDPSMDSGKLVIVCGAELDLRLQQRRCDSHRDSSGGKGLCLGVDLWPFVD</sequence>
<dbReference type="EMBL" id="JBBPBM010000185">
    <property type="protein sequence ID" value="KAK8501518.1"/>
    <property type="molecule type" value="Genomic_DNA"/>
</dbReference>
<dbReference type="Proteomes" id="UP001472677">
    <property type="component" value="Unassembled WGS sequence"/>
</dbReference>
<evidence type="ECO:0000313" key="2">
    <source>
        <dbReference type="Proteomes" id="UP001472677"/>
    </source>
</evidence>
<reference evidence="1 2" key="1">
    <citation type="journal article" date="2024" name="G3 (Bethesda)">
        <title>Genome assembly of Hibiscus sabdariffa L. provides insights into metabolisms of medicinal natural products.</title>
        <authorList>
            <person name="Kim T."/>
        </authorList>
    </citation>
    <scope>NUCLEOTIDE SEQUENCE [LARGE SCALE GENOMIC DNA]</scope>
    <source>
        <strain evidence="1">TK-2024</strain>
        <tissue evidence="1">Old leaves</tissue>
    </source>
</reference>
<gene>
    <name evidence="1" type="ORF">V6N12_057849</name>
</gene>